<dbReference type="InterPro" id="IPR010982">
    <property type="entry name" value="Lambda_DNA-bd_dom_sf"/>
</dbReference>
<organism evidence="2 3">
    <name type="scientific">Brevundimonas diminuta 3F5N</name>
    <dbReference type="NCBI Taxonomy" id="1255603"/>
    <lineage>
        <taxon>Bacteria</taxon>
        <taxon>Pseudomonadati</taxon>
        <taxon>Pseudomonadota</taxon>
        <taxon>Alphaproteobacteria</taxon>
        <taxon>Caulobacterales</taxon>
        <taxon>Caulobacteraceae</taxon>
        <taxon>Brevundimonas</taxon>
    </lineage>
</organism>
<accession>A0A1R4FP35</accession>
<dbReference type="OrthoDB" id="7193458at2"/>
<dbReference type="GO" id="GO:0003677">
    <property type="term" value="F:DNA binding"/>
    <property type="evidence" value="ECO:0007669"/>
    <property type="project" value="InterPro"/>
</dbReference>
<evidence type="ECO:0000313" key="3">
    <source>
        <dbReference type="Proteomes" id="UP000195766"/>
    </source>
</evidence>
<dbReference type="RefSeq" id="WP_087140011.1">
    <property type="nucleotide sequence ID" value="NZ_FUIE01000034.1"/>
</dbReference>
<dbReference type="EMBL" id="FUIE01000034">
    <property type="protein sequence ID" value="SJM57698.1"/>
    <property type="molecule type" value="Genomic_DNA"/>
</dbReference>
<name>A0A1R4FP35_BREDI</name>
<dbReference type="SMART" id="SM00530">
    <property type="entry name" value="HTH_XRE"/>
    <property type="match status" value="1"/>
</dbReference>
<evidence type="ECO:0000259" key="1">
    <source>
        <dbReference type="PROSITE" id="PS50943"/>
    </source>
</evidence>
<dbReference type="Proteomes" id="UP000195766">
    <property type="component" value="Unassembled WGS sequence"/>
</dbReference>
<dbReference type="Gene3D" id="1.10.260.40">
    <property type="entry name" value="lambda repressor-like DNA-binding domains"/>
    <property type="match status" value="1"/>
</dbReference>
<dbReference type="CDD" id="cd00093">
    <property type="entry name" value="HTH_XRE"/>
    <property type="match status" value="1"/>
</dbReference>
<dbReference type="InterPro" id="IPR001387">
    <property type="entry name" value="Cro/C1-type_HTH"/>
</dbReference>
<dbReference type="SUPFAM" id="SSF47413">
    <property type="entry name" value="lambda repressor-like DNA-binding domains"/>
    <property type="match status" value="1"/>
</dbReference>
<evidence type="ECO:0000313" key="2">
    <source>
        <dbReference type="EMBL" id="SJM57698.1"/>
    </source>
</evidence>
<proteinExistence type="predicted"/>
<sequence length="93" mass="10520">MRGEGAAAEAERVQFEVWRMIGRVFETCRANGLSQSDLARRLGVPRGQVCLWLRDRERMTLKAAVRLADAMGHDLDVRLVRRATLRAAQVEAQ</sequence>
<gene>
    <name evidence="2" type="ORF">FM111_06045</name>
</gene>
<dbReference type="PROSITE" id="PS50943">
    <property type="entry name" value="HTH_CROC1"/>
    <property type="match status" value="1"/>
</dbReference>
<dbReference type="AlphaFoldDB" id="A0A1R4FP35"/>
<reference evidence="2 3" key="1">
    <citation type="submission" date="2017-02" db="EMBL/GenBank/DDBJ databases">
        <authorList>
            <person name="Peterson S.W."/>
        </authorList>
    </citation>
    <scope>NUCLEOTIDE SEQUENCE [LARGE SCALE GENOMIC DNA]</scope>
    <source>
        <strain evidence="2 3">3F5N</strain>
    </source>
</reference>
<feature type="domain" description="HTH cro/C1-type" evidence="1">
    <location>
        <begin position="30"/>
        <end position="78"/>
    </location>
</feature>
<dbReference type="Pfam" id="PF01381">
    <property type="entry name" value="HTH_3"/>
    <property type="match status" value="1"/>
</dbReference>
<protein>
    <recommendedName>
        <fullName evidence="1">HTH cro/C1-type domain-containing protein</fullName>
    </recommendedName>
</protein>